<gene>
    <name evidence="4" type="ORF">D3218_01320</name>
</gene>
<keyword evidence="2" id="KW-0472">Membrane</keyword>
<dbReference type="SUPFAM" id="SSF110997">
    <property type="entry name" value="Sporulation related repeat"/>
    <property type="match status" value="1"/>
</dbReference>
<dbReference type="OrthoDB" id="7338235at2"/>
<dbReference type="Proteomes" id="UP000265750">
    <property type="component" value="Unassembled WGS sequence"/>
</dbReference>
<proteinExistence type="predicted"/>
<keyword evidence="5" id="KW-1185">Reference proteome</keyword>
<feature type="region of interest" description="Disordered" evidence="1">
    <location>
        <begin position="381"/>
        <end position="412"/>
    </location>
</feature>
<feature type="compositionally biased region" description="Polar residues" evidence="1">
    <location>
        <begin position="112"/>
        <end position="122"/>
    </location>
</feature>
<sequence>MKDAKGFGGRGAVEGGRYAEVSRDVDPPMTSGRGQASAYGGFEPVEVRSDDWESFTYQPSAAAPQPPAAAAVLAAPRTAAPGALPRGIRGSGDADRQIDEALLGLSMPARPRNTNPAETQSFAPARDSEFDLEPRQPITLDDFDELINSELAAMRGAPAETAPQADDDYALGYDDADAEADYEPYDDYPVRTRSRLRGVMLMGGVAVVAIVAVAGAATMLTGGTTQGDGSMLIKADAEPYKIAPVDPGGKTIPNQNKAVYQKVAGETTATTAPKQDSLVTAMEEPIDIAEEEDAPVDSLPGVEVGEQIPLPGEEPVRQAEAAKDSTDGTLQPRKVRTLSVRPDGTLVENEMPAEGGALLTAASSMQTHAATLDPVAGISPQMPFGQDEPDMTTASTAAQAPEPVAAAPTPEPEPQRVAALEAPAPEGSFFVQIASQPSQAAAQESLANMGKRYSSVIGGRSLGIKAAEIPGKGTFYRVRVAAGSRSEANTLCENLKSAGGSCFVTR</sequence>
<evidence type="ECO:0000313" key="5">
    <source>
        <dbReference type="Proteomes" id="UP000265750"/>
    </source>
</evidence>
<dbReference type="GO" id="GO:0042834">
    <property type="term" value="F:peptidoglycan binding"/>
    <property type="evidence" value="ECO:0007669"/>
    <property type="project" value="InterPro"/>
</dbReference>
<evidence type="ECO:0000259" key="3">
    <source>
        <dbReference type="PROSITE" id="PS51724"/>
    </source>
</evidence>
<dbReference type="InterPro" id="IPR007730">
    <property type="entry name" value="SPOR-like_dom"/>
</dbReference>
<evidence type="ECO:0000313" key="4">
    <source>
        <dbReference type="EMBL" id="RIY03429.1"/>
    </source>
</evidence>
<protein>
    <submittedName>
        <fullName evidence="4">SPOR domain-containing protein</fullName>
    </submittedName>
</protein>
<name>A0A3A1WXH9_9HYPH</name>
<dbReference type="EMBL" id="QYRN01000001">
    <property type="protein sequence ID" value="RIY03429.1"/>
    <property type="molecule type" value="Genomic_DNA"/>
</dbReference>
<reference evidence="5" key="1">
    <citation type="submission" date="2018-09" db="EMBL/GenBank/DDBJ databases">
        <authorList>
            <person name="Tuo L."/>
        </authorList>
    </citation>
    <scope>NUCLEOTIDE SEQUENCE [LARGE SCALE GENOMIC DNA]</scope>
    <source>
        <strain evidence="5">M2BS4Y-1</strain>
    </source>
</reference>
<keyword evidence="2" id="KW-0812">Transmembrane</keyword>
<feature type="compositionally biased region" description="Low complexity" evidence="1">
    <location>
        <begin position="396"/>
        <end position="408"/>
    </location>
</feature>
<evidence type="ECO:0000256" key="1">
    <source>
        <dbReference type="SAM" id="MobiDB-lite"/>
    </source>
</evidence>
<feature type="compositionally biased region" description="Basic and acidic residues" evidence="1">
    <location>
        <begin position="314"/>
        <end position="326"/>
    </location>
</feature>
<feature type="transmembrane region" description="Helical" evidence="2">
    <location>
        <begin position="199"/>
        <end position="220"/>
    </location>
</feature>
<dbReference type="InterPro" id="IPR036680">
    <property type="entry name" value="SPOR-like_sf"/>
</dbReference>
<dbReference type="Pfam" id="PF05036">
    <property type="entry name" value="SPOR"/>
    <property type="match status" value="1"/>
</dbReference>
<dbReference type="Gene3D" id="3.30.70.1070">
    <property type="entry name" value="Sporulation related repeat"/>
    <property type="match status" value="1"/>
</dbReference>
<evidence type="ECO:0000256" key="2">
    <source>
        <dbReference type="SAM" id="Phobius"/>
    </source>
</evidence>
<feature type="region of interest" description="Disordered" evidence="1">
    <location>
        <begin position="18"/>
        <end position="42"/>
    </location>
</feature>
<dbReference type="RefSeq" id="WP_119538087.1">
    <property type="nucleotide sequence ID" value="NZ_QYRN01000001.1"/>
</dbReference>
<accession>A0A3A1WXH9</accession>
<dbReference type="PROSITE" id="PS51724">
    <property type="entry name" value="SPOR"/>
    <property type="match status" value="1"/>
</dbReference>
<feature type="region of interest" description="Disordered" evidence="1">
    <location>
        <begin position="107"/>
        <end position="128"/>
    </location>
</feature>
<comment type="caution">
    <text evidence="4">The sequence shown here is derived from an EMBL/GenBank/DDBJ whole genome shotgun (WGS) entry which is preliminary data.</text>
</comment>
<organism evidence="4 5">
    <name type="scientific">Aureimonas flava</name>
    <dbReference type="NCBI Taxonomy" id="2320271"/>
    <lineage>
        <taxon>Bacteria</taxon>
        <taxon>Pseudomonadati</taxon>
        <taxon>Pseudomonadota</taxon>
        <taxon>Alphaproteobacteria</taxon>
        <taxon>Hyphomicrobiales</taxon>
        <taxon>Aurantimonadaceae</taxon>
        <taxon>Aureimonas</taxon>
    </lineage>
</organism>
<feature type="domain" description="SPOR" evidence="3">
    <location>
        <begin position="423"/>
        <end position="506"/>
    </location>
</feature>
<feature type="region of interest" description="Disordered" evidence="1">
    <location>
        <begin position="307"/>
        <end position="328"/>
    </location>
</feature>
<keyword evidence="2" id="KW-1133">Transmembrane helix</keyword>
<dbReference type="AlphaFoldDB" id="A0A3A1WXH9"/>